<comment type="subcellular location">
    <subcellularLocation>
        <location evidence="1 7">Cell membrane</location>
        <topology evidence="1 7">Multi-pass membrane protein</topology>
    </subcellularLocation>
</comment>
<evidence type="ECO:0000256" key="6">
    <source>
        <dbReference type="ARBA" id="ARBA00023136"/>
    </source>
</evidence>
<dbReference type="Gene3D" id="1.10.3720.10">
    <property type="entry name" value="MetI-like"/>
    <property type="match status" value="1"/>
</dbReference>
<comment type="similarity">
    <text evidence="7">Belongs to the binding-protein-dependent transport system permease family.</text>
</comment>
<name>A0A932M0S3_UNCTE</name>
<evidence type="ECO:0000256" key="5">
    <source>
        <dbReference type="ARBA" id="ARBA00022989"/>
    </source>
</evidence>
<feature type="transmembrane region" description="Helical" evidence="7">
    <location>
        <begin position="230"/>
        <end position="248"/>
    </location>
</feature>
<keyword evidence="3" id="KW-1003">Cell membrane</keyword>
<dbReference type="InterPro" id="IPR000515">
    <property type="entry name" value="MetI-like"/>
</dbReference>
<keyword evidence="2 7" id="KW-0813">Transport</keyword>
<keyword evidence="4 7" id="KW-0812">Transmembrane</keyword>
<reference evidence="9" key="1">
    <citation type="submission" date="2020-07" db="EMBL/GenBank/DDBJ databases">
        <title>Huge and variable diversity of episymbiotic CPR bacteria and DPANN archaea in groundwater ecosystems.</title>
        <authorList>
            <person name="He C.Y."/>
            <person name="Keren R."/>
            <person name="Whittaker M."/>
            <person name="Farag I.F."/>
            <person name="Doudna J."/>
            <person name="Cate J.H.D."/>
            <person name="Banfield J.F."/>
        </authorList>
    </citation>
    <scope>NUCLEOTIDE SEQUENCE</scope>
    <source>
        <strain evidence="9">NC_groundwater_717_Ag_S-0.2um_59_8</strain>
    </source>
</reference>
<dbReference type="InterPro" id="IPR035906">
    <property type="entry name" value="MetI-like_sf"/>
</dbReference>
<dbReference type="CDD" id="cd06261">
    <property type="entry name" value="TM_PBP2"/>
    <property type="match status" value="1"/>
</dbReference>
<dbReference type="PANTHER" id="PTHR32243">
    <property type="entry name" value="MALTOSE TRANSPORT SYSTEM PERMEASE-RELATED"/>
    <property type="match status" value="1"/>
</dbReference>
<keyword evidence="6 7" id="KW-0472">Membrane</keyword>
<comment type="caution">
    <text evidence="9">The sequence shown here is derived from an EMBL/GenBank/DDBJ whole genome shotgun (WGS) entry which is preliminary data.</text>
</comment>
<sequence>MSLGVVTLYSLWPLLWQLLTSLKPEAELTTLPPLLPARWTWEHYRIVFAQSPFPRLVLNSALVASLSTILTLLVGATAGMALSQVRIPARKPILALVLSVSMFPPIAIVSPLYILIRALGLRDTPWALILLHTTFSLPLAIWILTNFFDKIPREIYAAAQVDGCSPLQALIHAVLPLAAPGVFTAAIFVFIYSWNEFLFALTFSATARSRTVPVGIALFPGVQEVPWGDIAAATIVAIVPLLVLAALCQRRIVEGLTAGAVKG</sequence>
<proteinExistence type="inferred from homology"/>
<dbReference type="GO" id="GO:0005886">
    <property type="term" value="C:plasma membrane"/>
    <property type="evidence" value="ECO:0007669"/>
    <property type="project" value="UniProtKB-SubCell"/>
</dbReference>
<evidence type="ECO:0000259" key="8">
    <source>
        <dbReference type="PROSITE" id="PS50928"/>
    </source>
</evidence>
<accession>A0A932M0S3</accession>
<protein>
    <submittedName>
        <fullName evidence="9">Carbohydrate ABC transporter permease</fullName>
    </submittedName>
</protein>
<feature type="transmembrane region" description="Helical" evidence="7">
    <location>
        <begin position="61"/>
        <end position="82"/>
    </location>
</feature>
<dbReference type="PROSITE" id="PS50928">
    <property type="entry name" value="ABC_TM1"/>
    <property type="match status" value="1"/>
</dbReference>
<evidence type="ECO:0000313" key="10">
    <source>
        <dbReference type="Proteomes" id="UP000741360"/>
    </source>
</evidence>
<organism evidence="9 10">
    <name type="scientific">Tectimicrobiota bacterium</name>
    <dbReference type="NCBI Taxonomy" id="2528274"/>
    <lineage>
        <taxon>Bacteria</taxon>
        <taxon>Pseudomonadati</taxon>
        <taxon>Nitrospinota/Tectimicrobiota group</taxon>
        <taxon>Candidatus Tectimicrobiota</taxon>
    </lineage>
</organism>
<evidence type="ECO:0000256" key="4">
    <source>
        <dbReference type="ARBA" id="ARBA00022692"/>
    </source>
</evidence>
<evidence type="ECO:0000256" key="7">
    <source>
        <dbReference type="RuleBase" id="RU363032"/>
    </source>
</evidence>
<evidence type="ECO:0000313" key="9">
    <source>
        <dbReference type="EMBL" id="MBI3014785.1"/>
    </source>
</evidence>
<dbReference type="SUPFAM" id="SSF161098">
    <property type="entry name" value="MetI-like"/>
    <property type="match status" value="1"/>
</dbReference>
<dbReference type="AlphaFoldDB" id="A0A932M0S3"/>
<feature type="transmembrane region" description="Helical" evidence="7">
    <location>
        <begin position="126"/>
        <end position="148"/>
    </location>
</feature>
<evidence type="ECO:0000256" key="3">
    <source>
        <dbReference type="ARBA" id="ARBA00022475"/>
    </source>
</evidence>
<dbReference type="InterPro" id="IPR050901">
    <property type="entry name" value="BP-dep_ABC_trans_perm"/>
</dbReference>
<feature type="transmembrane region" description="Helical" evidence="7">
    <location>
        <begin position="94"/>
        <end position="114"/>
    </location>
</feature>
<dbReference type="GO" id="GO:0055085">
    <property type="term" value="P:transmembrane transport"/>
    <property type="evidence" value="ECO:0007669"/>
    <property type="project" value="InterPro"/>
</dbReference>
<dbReference type="Pfam" id="PF00528">
    <property type="entry name" value="BPD_transp_1"/>
    <property type="match status" value="1"/>
</dbReference>
<dbReference type="Proteomes" id="UP000741360">
    <property type="component" value="Unassembled WGS sequence"/>
</dbReference>
<dbReference type="EMBL" id="JACPSX010000126">
    <property type="protein sequence ID" value="MBI3014785.1"/>
    <property type="molecule type" value="Genomic_DNA"/>
</dbReference>
<feature type="domain" description="ABC transmembrane type-1" evidence="8">
    <location>
        <begin position="57"/>
        <end position="248"/>
    </location>
</feature>
<dbReference type="PANTHER" id="PTHR32243:SF18">
    <property type="entry name" value="INNER MEMBRANE ABC TRANSPORTER PERMEASE PROTEIN YCJP"/>
    <property type="match status" value="1"/>
</dbReference>
<evidence type="ECO:0000256" key="2">
    <source>
        <dbReference type="ARBA" id="ARBA00022448"/>
    </source>
</evidence>
<feature type="transmembrane region" description="Helical" evidence="7">
    <location>
        <begin position="169"/>
        <end position="194"/>
    </location>
</feature>
<gene>
    <name evidence="9" type="ORF">HYY65_06955</name>
</gene>
<keyword evidence="5 7" id="KW-1133">Transmembrane helix</keyword>
<evidence type="ECO:0000256" key="1">
    <source>
        <dbReference type="ARBA" id="ARBA00004651"/>
    </source>
</evidence>